<dbReference type="RefSeq" id="WP_034749577.1">
    <property type="nucleotide sequence ID" value="NZ_BAUT01000065.1"/>
</dbReference>
<dbReference type="OrthoDB" id="527159at2"/>
<keyword evidence="5 8" id="KW-0812">Transmembrane</keyword>
<dbReference type="InterPro" id="IPR038770">
    <property type="entry name" value="Na+/solute_symporter_sf"/>
</dbReference>
<feature type="transmembrane region" description="Helical" evidence="8">
    <location>
        <begin position="35"/>
        <end position="54"/>
    </location>
</feature>
<feature type="transmembrane region" description="Helical" evidence="8">
    <location>
        <begin position="195"/>
        <end position="216"/>
    </location>
</feature>
<dbReference type="STRING" id="1236970.JCM9140_3960"/>
<dbReference type="InterPro" id="IPR004776">
    <property type="entry name" value="Mem_transp_PIN-like"/>
</dbReference>
<dbReference type="Gene3D" id="1.20.1530.20">
    <property type="match status" value="1"/>
</dbReference>
<evidence type="ECO:0000256" key="3">
    <source>
        <dbReference type="ARBA" id="ARBA00022448"/>
    </source>
</evidence>
<keyword evidence="4" id="KW-1003">Cell membrane</keyword>
<comment type="subcellular location">
    <subcellularLocation>
        <location evidence="1">Cell membrane</location>
        <topology evidence="1">Multi-pass membrane protein</topology>
    </subcellularLocation>
</comment>
<feature type="transmembrane region" description="Helical" evidence="8">
    <location>
        <begin position="7"/>
        <end position="29"/>
    </location>
</feature>
<dbReference type="PANTHER" id="PTHR36838:SF1">
    <property type="entry name" value="SLR1864 PROTEIN"/>
    <property type="match status" value="1"/>
</dbReference>
<evidence type="ECO:0000313" key="10">
    <source>
        <dbReference type="Proteomes" id="UP000018890"/>
    </source>
</evidence>
<feature type="transmembrane region" description="Helical" evidence="8">
    <location>
        <begin position="223"/>
        <end position="245"/>
    </location>
</feature>
<organism evidence="9 10">
    <name type="scientific">Halalkalibacter wakoensis JCM 9140</name>
    <dbReference type="NCBI Taxonomy" id="1236970"/>
    <lineage>
        <taxon>Bacteria</taxon>
        <taxon>Bacillati</taxon>
        <taxon>Bacillota</taxon>
        <taxon>Bacilli</taxon>
        <taxon>Bacillales</taxon>
        <taxon>Bacillaceae</taxon>
        <taxon>Halalkalibacter</taxon>
    </lineage>
</organism>
<evidence type="ECO:0000256" key="5">
    <source>
        <dbReference type="ARBA" id="ARBA00022692"/>
    </source>
</evidence>
<feature type="transmembrane region" description="Helical" evidence="8">
    <location>
        <begin position="167"/>
        <end position="189"/>
    </location>
</feature>
<feature type="transmembrane region" description="Helical" evidence="8">
    <location>
        <begin position="63"/>
        <end position="85"/>
    </location>
</feature>
<dbReference type="Pfam" id="PF03547">
    <property type="entry name" value="Mem_trans"/>
    <property type="match status" value="1"/>
</dbReference>
<evidence type="ECO:0000313" key="9">
    <source>
        <dbReference type="EMBL" id="GAE27800.1"/>
    </source>
</evidence>
<keyword evidence="7 8" id="KW-0472">Membrane</keyword>
<evidence type="ECO:0000256" key="2">
    <source>
        <dbReference type="ARBA" id="ARBA00010145"/>
    </source>
</evidence>
<feature type="transmembrane region" description="Helical" evidence="8">
    <location>
        <begin position="280"/>
        <end position="303"/>
    </location>
</feature>
<gene>
    <name evidence="9" type="ORF">JCM9140_3960</name>
</gene>
<evidence type="ECO:0000256" key="1">
    <source>
        <dbReference type="ARBA" id="ARBA00004651"/>
    </source>
</evidence>
<accession>W4Q762</accession>
<keyword evidence="10" id="KW-1185">Reference proteome</keyword>
<sequence length="308" mass="33538">MDVFFLIVVNVMVPIFSLIAIGAFLHRIFAFDMGTLSKLNTFLLIPAVCFVNVYQSQMAGDTLILIIGFLVLQNSSLIVISSVVAKMAGFDNRLSATFKNSVVLSNNGNFGLPVSQLVFSQHPIGVTIQIVVLIFQNLLTFTYGLFNSVSVEKKGFQALLLFLKNPVIYALVLAIILKALSVPIPHYLWTPIENTASAFMAIALVTLGAQSAFIKLYRFSKPLILSLIGRLVLSSCIGLIVILLLNLDGTLAQALFIASAFPTSRNSSIFALEYGNYPEYAAQTVLVSTVLSMVTVTSVVYLAEIFFS</sequence>
<feature type="transmembrane region" description="Helical" evidence="8">
    <location>
        <begin position="124"/>
        <end position="146"/>
    </location>
</feature>
<dbReference type="PANTHER" id="PTHR36838">
    <property type="entry name" value="AUXIN EFFLUX CARRIER FAMILY PROTEIN"/>
    <property type="match status" value="1"/>
</dbReference>
<evidence type="ECO:0000256" key="8">
    <source>
        <dbReference type="SAM" id="Phobius"/>
    </source>
</evidence>
<dbReference type="Proteomes" id="UP000018890">
    <property type="component" value="Unassembled WGS sequence"/>
</dbReference>
<comment type="similarity">
    <text evidence="2">Belongs to the auxin efflux carrier (TC 2.A.69) family.</text>
</comment>
<dbReference type="GO" id="GO:0055085">
    <property type="term" value="P:transmembrane transport"/>
    <property type="evidence" value="ECO:0007669"/>
    <property type="project" value="InterPro"/>
</dbReference>
<protein>
    <submittedName>
        <fullName evidence="9">Membrane protein</fullName>
    </submittedName>
</protein>
<dbReference type="AlphaFoldDB" id="W4Q762"/>
<reference evidence="9" key="1">
    <citation type="journal article" date="2014" name="Genome Announc.">
        <title>Draft Genome Sequences of Three Alkaliphilic Bacillus Strains, Bacillus wakoensis JCM 9140T, Bacillus akibai JCM 9157T, and Bacillus hemicellulosilyticus JCM 9152T.</title>
        <authorList>
            <person name="Yuki M."/>
            <person name="Oshima K."/>
            <person name="Suda W."/>
            <person name="Oshida Y."/>
            <person name="Kitamura K."/>
            <person name="Iida T."/>
            <person name="Hattori M."/>
            <person name="Ohkuma M."/>
        </authorList>
    </citation>
    <scope>NUCLEOTIDE SEQUENCE [LARGE SCALE GENOMIC DNA]</scope>
    <source>
        <strain evidence="9">JCM 9140</strain>
    </source>
</reference>
<dbReference type="GO" id="GO:0005886">
    <property type="term" value="C:plasma membrane"/>
    <property type="evidence" value="ECO:0007669"/>
    <property type="project" value="UniProtKB-SubCell"/>
</dbReference>
<evidence type="ECO:0000256" key="4">
    <source>
        <dbReference type="ARBA" id="ARBA00022475"/>
    </source>
</evidence>
<dbReference type="EMBL" id="BAUT01000065">
    <property type="protein sequence ID" value="GAE27800.1"/>
    <property type="molecule type" value="Genomic_DNA"/>
</dbReference>
<name>W4Q762_9BACI</name>
<comment type="caution">
    <text evidence="9">The sequence shown here is derived from an EMBL/GenBank/DDBJ whole genome shotgun (WGS) entry which is preliminary data.</text>
</comment>
<evidence type="ECO:0000256" key="6">
    <source>
        <dbReference type="ARBA" id="ARBA00022989"/>
    </source>
</evidence>
<proteinExistence type="inferred from homology"/>
<keyword evidence="6 8" id="KW-1133">Transmembrane helix</keyword>
<evidence type="ECO:0000256" key="7">
    <source>
        <dbReference type="ARBA" id="ARBA00023136"/>
    </source>
</evidence>
<keyword evidence="3" id="KW-0813">Transport</keyword>